<feature type="binding site" evidence="17">
    <location>
        <position position="238"/>
    </location>
    <ligand>
        <name>Mg(2+)</name>
        <dbReference type="ChEBI" id="CHEBI:18420"/>
    </ligand>
</feature>
<feature type="binding site" evidence="17">
    <location>
        <position position="30"/>
    </location>
    <ligand>
        <name>UDP-N-acetyl-alpha-D-glucosamine</name>
        <dbReference type="ChEBI" id="CHEBI:57705"/>
    </ligand>
</feature>
<dbReference type="InterPro" id="IPR018357">
    <property type="entry name" value="Hexapep_transf_CS"/>
</dbReference>
<feature type="binding site" evidence="17">
    <location>
        <begin position="88"/>
        <end position="89"/>
    </location>
    <ligand>
        <name>UDP-N-acetyl-alpha-D-glucosamine</name>
        <dbReference type="ChEBI" id="CHEBI:57705"/>
    </ligand>
</feature>
<dbReference type="GO" id="GO:0008360">
    <property type="term" value="P:regulation of cell shape"/>
    <property type="evidence" value="ECO:0007669"/>
    <property type="project" value="UniProtKB-KW"/>
</dbReference>
<evidence type="ECO:0000256" key="12">
    <source>
        <dbReference type="ARBA" id="ARBA00023315"/>
    </source>
</evidence>
<keyword evidence="12 17" id="KW-0012">Acyltransferase</keyword>
<comment type="caution">
    <text evidence="19">The sequence shown here is derived from an EMBL/GenBank/DDBJ whole genome shotgun (WGS) entry which is preliminary data.</text>
</comment>
<feature type="binding site" evidence="17">
    <location>
        <position position="343"/>
    </location>
    <ligand>
        <name>UDP-N-acetyl-alpha-D-glucosamine</name>
        <dbReference type="ChEBI" id="CHEBI:57705"/>
    </ligand>
</feature>
<dbReference type="PANTHER" id="PTHR43584:SF3">
    <property type="entry name" value="BIFUNCTIONAL PROTEIN GLMU"/>
    <property type="match status" value="1"/>
</dbReference>
<feature type="domain" description="Nucleotidyl transferase" evidence="18">
    <location>
        <begin position="14"/>
        <end position="233"/>
    </location>
</feature>
<dbReference type="GO" id="GO:0006048">
    <property type="term" value="P:UDP-N-acetylglucosamine biosynthetic process"/>
    <property type="evidence" value="ECO:0007669"/>
    <property type="project" value="UniProtKB-UniPathway"/>
</dbReference>
<keyword evidence="3 17" id="KW-0963">Cytoplasm</keyword>
<dbReference type="InterPro" id="IPR038009">
    <property type="entry name" value="GlmU_C_LbH"/>
</dbReference>
<dbReference type="GO" id="GO:0000287">
    <property type="term" value="F:magnesium ion binding"/>
    <property type="evidence" value="ECO:0007669"/>
    <property type="project" value="UniProtKB-UniRule"/>
</dbReference>
<feature type="active site" description="Proton acceptor" evidence="17">
    <location>
        <position position="373"/>
    </location>
</feature>
<keyword evidence="9 17" id="KW-0133">Cell shape</keyword>
<feature type="binding site" evidence="17">
    <location>
        <begin position="16"/>
        <end position="19"/>
    </location>
    <ligand>
        <name>UDP-N-acetyl-alpha-D-glucosamine</name>
        <dbReference type="ChEBI" id="CHEBI:57705"/>
    </ligand>
</feature>
<dbReference type="Pfam" id="PF00483">
    <property type="entry name" value="NTP_transferase"/>
    <property type="match status" value="1"/>
</dbReference>
<feature type="binding site" evidence="17">
    <location>
        <position position="433"/>
    </location>
    <ligand>
        <name>acetyl-CoA</name>
        <dbReference type="ChEBI" id="CHEBI:57288"/>
    </ligand>
</feature>
<comment type="cofactor">
    <cofactor evidence="17">
        <name>Mg(2+)</name>
        <dbReference type="ChEBI" id="CHEBI:18420"/>
    </cofactor>
    <text evidence="17">Binds 1 Mg(2+) ion per subunit.</text>
</comment>
<evidence type="ECO:0000313" key="20">
    <source>
        <dbReference type="Proteomes" id="UP000295371"/>
    </source>
</evidence>
<evidence type="ECO:0000256" key="9">
    <source>
        <dbReference type="ARBA" id="ARBA00022960"/>
    </source>
</evidence>
<feature type="binding site" evidence="17">
    <location>
        <begin position="111"/>
        <end position="113"/>
    </location>
    <ligand>
        <name>UDP-N-acetyl-alpha-D-glucosamine</name>
        <dbReference type="ChEBI" id="CHEBI:57705"/>
    </ligand>
</feature>
<dbReference type="GO" id="GO:0005737">
    <property type="term" value="C:cytoplasm"/>
    <property type="evidence" value="ECO:0007669"/>
    <property type="project" value="UniProtKB-SubCell"/>
</dbReference>
<dbReference type="PANTHER" id="PTHR43584">
    <property type="entry name" value="NUCLEOTIDYL TRANSFERASE"/>
    <property type="match status" value="1"/>
</dbReference>
<dbReference type="EC" id="2.3.1.157" evidence="17"/>
<dbReference type="OrthoDB" id="9775031at2"/>
<evidence type="ECO:0000256" key="6">
    <source>
        <dbReference type="ARBA" id="ARBA00022723"/>
    </source>
</evidence>
<feature type="binding site" evidence="17">
    <location>
        <position position="150"/>
    </location>
    <ligand>
        <name>UDP-N-acetyl-alpha-D-glucosamine</name>
        <dbReference type="ChEBI" id="CHEBI:57705"/>
    </ligand>
</feature>
<comment type="subunit">
    <text evidence="17">Homotrimer.</text>
</comment>
<accession>A0A4R7J5A5</accession>
<comment type="similarity">
    <text evidence="17">In the C-terminal section; belongs to the transferase hexapeptide repeat family.</text>
</comment>
<feature type="binding site" evidence="17">
    <location>
        <position position="361"/>
    </location>
    <ligand>
        <name>UDP-N-acetyl-alpha-D-glucosamine</name>
        <dbReference type="ChEBI" id="CHEBI:57705"/>
    </ligand>
</feature>
<feature type="binding site" evidence="17">
    <location>
        <begin position="396"/>
        <end position="397"/>
    </location>
    <ligand>
        <name>acetyl-CoA</name>
        <dbReference type="ChEBI" id="CHEBI:57288"/>
    </ligand>
</feature>
<dbReference type="SUPFAM" id="SSF53448">
    <property type="entry name" value="Nucleotide-diphospho-sugar transferases"/>
    <property type="match status" value="1"/>
</dbReference>
<comment type="caution">
    <text evidence="17">Lacks conserved residue(s) required for the propagation of feature annotation.</text>
</comment>
<dbReference type="CDD" id="cd03353">
    <property type="entry name" value="LbH_GlmU_C"/>
    <property type="match status" value="1"/>
</dbReference>
<comment type="pathway">
    <text evidence="17">Bacterial outer membrane biogenesis; LPS lipid A biosynthesis.</text>
</comment>
<dbReference type="GO" id="GO:0000902">
    <property type="term" value="P:cell morphogenesis"/>
    <property type="evidence" value="ECO:0007669"/>
    <property type="project" value="UniProtKB-UniRule"/>
</dbReference>
<keyword evidence="20" id="KW-1185">Reference proteome</keyword>
<evidence type="ECO:0000256" key="17">
    <source>
        <dbReference type="HAMAP-Rule" id="MF_01631"/>
    </source>
</evidence>
<feature type="binding site" evidence="17">
    <location>
        <position position="376"/>
    </location>
    <ligand>
        <name>UDP-N-acetyl-alpha-D-glucosamine</name>
        <dbReference type="ChEBI" id="CHEBI:57705"/>
    </ligand>
</feature>
<dbReference type="GO" id="GO:0019134">
    <property type="term" value="F:glucosamine-1-phosphate N-acetyltransferase activity"/>
    <property type="evidence" value="ECO:0007669"/>
    <property type="project" value="UniProtKB-UniRule"/>
</dbReference>
<feature type="region of interest" description="Linker" evidence="17">
    <location>
        <begin position="241"/>
        <end position="261"/>
    </location>
</feature>
<dbReference type="GO" id="GO:0009252">
    <property type="term" value="P:peptidoglycan biosynthetic process"/>
    <property type="evidence" value="ECO:0007669"/>
    <property type="project" value="UniProtKB-UniRule"/>
</dbReference>
<dbReference type="NCBIfam" id="NF010932">
    <property type="entry name" value="PRK14352.1"/>
    <property type="match status" value="1"/>
</dbReference>
<dbReference type="NCBIfam" id="TIGR01173">
    <property type="entry name" value="glmU"/>
    <property type="match status" value="1"/>
</dbReference>
<sequence length="485" mass="50530">MSESPDQQPVAALIILAAGAGTRMKSRKSKVLHEVAGRSMLGWAVHAANGVHPQRLSVVVGHLAEQVSEYLHEFAPEATTALQAEQHGTGHAVKCGLDPMGEFSGEVVVTYGDVPLLSAETLQALVSEHRTAANAVTVLTARVPDPTGYGRIVRDASGRIVEIVEDRDADESQKQIDEINSGIYVFDAELLRAGLAQLGSSNAQGEQYLTDVLGYAVSRDLPVGGYVTEDPWETEGVNDRQQLARLDREANRRQLVRWMKAGVTIVDPLSTRITADVGLGIDVTLQPGTILSGATTVGDGAEIGPDTRLHDTEVGAEASVIRTEANLAVIGERAVVGPFTYLRPGAELGAGAKAGAFVEVKASTIGEGAKVPHLSYIGDTTIGERANVGAGTIVANYDGVAKHRTLIGKASFIGCGTTLIAPVEVAAGTYIAAGSTITEAVPAGDLGVARGRQRNVEGWVAKRRAGTRTAAAAEEAASGSSPVGE</sequence>
<feature type="region of interest" description="Pyrophosphorylase" evidence="17">
    <location>
        <begin position="1"/>
        <end position="240"/>
    </location>
</feature>
<organism evidence="19 20">
    <name type="scientific">Naumannella halotolerans</name>
    <dbReference type="NCBI Taxonomy" id="993414"/>
    <lineage>
        <taxon>Bacteria</taxon>
        <taxon>Bacillati</taxon>
        <taxon>Actinomycetota</taxon>
        <taxon>Actinomycetes</taxon>
        <taxon>Propionibacteriales</taxon>
        <taxon>Propionibacteriaceae</taxon>
        <taxon>Naumannella</taxon>
    </lineage>
</organism>
<evidence type="ECO:0000256" key="11">
    <source>
        <dbReference type="ARBA" id="ARBA00023268"/>
    </source>
</evidence>
<keyword evidence="8 17" id="KW-0460">Magnesium</keyword>
<evidence type="ECO:0000256" key="4">
    <source>
        <dbReference type="ARBA" id="ARBA00022679"/>
    </source>
</evidence>
<dbReference type="GO" id="GO:0071555">
    <property type="term" value="P:cell wall organization"/>
    <property type="evidence" value="ECO:0007669"/>
    <property type="project" value="UniProtKB-KW"/>
</dbReference>
<dbReference type="InterPro" id="IPR050065">
    <property type="entry name" value="GlmU-like"/>
</dbReference>
<comment type="similarity">
    <text evidence="17">In the N-terminal section; belongs to the N-acetylglucosamine-1-phosphate uridyltransferase family.</text>
</comment>
<dbReference type="UniPathway" id="UPA00973"/>
<keyword evidence="11 17" id="KW-0511">Multifunctional enzyme</keyword>
<evidence type="ECO:0000256" key="13">
    <source>
        <dbReference type="ARBA" id="ARBA00023316"/>
    </source>
</evidence>
<dbReference type="AlphaFoldDB" id="A0A4R7J5A5"/>
<comment type="catalytic activity">
    <reaction evidence="15 17">
        <text>N-acetyl-alpha-D-glucosamine 1-phosphate + UTP + H(+) = UDP-N-acetyl-alpha-D-glucosamine + diphosphate</text>
        <dbReference type="Rhea" id="RHEA:13509"/>
        <dbReference type="ChEBI" id="CHEBI:15378"/>
        <dbReference type="ChEBI" id="CHEBI:33019"/>
        <dbReference type="ChEBI" id="CHEBI:46398"/>
        <dbReference type="ChEBI" id="CHEBI:57705"/>
        <dbReference type="ChEBI" id="CHEBI:57776"/>
        <dbReference type="EC" id="2.7.7.23"/>
    </reaction>
</comment>
<feature type="binding site" evidence="17">
    <location>
        <position position="165"/>
    </location>
    <ligand>
        <name>UDP-N-acetyl-alpha-D-glucosamine</name>
        <dbReference type="ChEBI" id="CHEBI:57705"/>
    </ligand>
</feature>
<evidence type="ECO:0000256" key="2">
    <source>
        <dbReference type="ARBA" id="ARBA00005208"/>
    </source>
</evidence>
<dbReference type="Proteomes" id="UP000295371">
    <property type="component" value="Unassembled WGS sequence"/>
</dbReference>
<dbReference type="EMBL" id="SOAW01000001">
    <property type="protein sequence ID" value="TDT32520.1"/>
    <property type="molecule type" value="Genomic_DNA"/>
</dbReference>
<dbReference type="InterPro" id="IPR029044">
    <property type="entry name" value="Nucleotide-diphossugar_trans"/>
</dbReference>
<dbReference type="HAMAP" id="MF_01631">
    <property type="entry name" value="GlmU"/>
    <property type="match status" value="1"/>
</dbReference>
<keyword evidence="6 17" id="KW-0479">Metal-binding</keyword>
<dbReference type="RefSeq" id="WP_133753148.1">
    <property type="nucleotide sequence ID" value="NZ_SOAW01000001.1"/>
</dbReference>
<evidence type="ECO:0000256" key="3">
    <source>
        <dbReference type="ARBA" id="ARBA00022490"/>
    </source>
</evidence>
<keyword evidence="7 17" id="KW-0677">Repeat</keyword>
<feature type="binding site" evidence="17">
    <location>
        <position position="113"/>
    </location>
    <ligand>
        <name>Mg(2+)</name>
        <dbReference type="ChEBI" id="CHEBI:18420"/>
    </ligand>
</feature>
<proteinExistence type="inferred from homology"/>
<evidence type="ECO:0000259" key="18">
    <source>
        <dbReference type="Pfam" id="PF00483"/>
    </source>
</evidence>
<dbReference type="PROSITE" id="PS00101">
    <property type="entry name" value="HEXAPEP_TRANSFERASES"/>
    <property type="match status" value="1"/>
</dbReference>
<dbReference type="GO" id="GO:0009245">
    <property type="term" value="P:lipid A biosynthetic process"/>
    <property type="evidence" value="ECO:0007669"/>
    <property type="project" value="UniProtKB-UniRule"/>
</dbReference>
<dbReference type="EC" id="2.7.7.23" evidence="17"/>
<keyword evidence="4 17" id="KW-0808">Transferase</keyword>
<dbReference type="Gene3D" id="2.160.10.10">
    <property type="entry name" value="Hexapeptide repeat proteins"/>
    <property type="match status" value="1"/>
</dbReference>
<dbReference type="InterPro" id="IPR005835">
    <property type="entry name" value="NTP_transferase_dom"/>
</dbReference>
<feature type="binding site" evidence="17">
    <location>
        <position position="238"/>
    </location>
    <ligand>
        <name>UDP-N-acetyl-alpha-D-glucosamine</name>
        <dbReference type="ChEBI" id="CHEBI:57705"/>
    </ligand>
</feature>
<dbReference type="InterPro" id="IPR011004">
    <property type="entry name" value="Trimer_LpxA-like_sf"/>
</dbReference>
<evidence type="ECO:0000256" key="14">
    <source>
        <dbReference type="ARBA" id="ARBA00048247"/>
    </source>
</evidence>
<comment type="function">
    <text evidence="16 17">Catalyzes the last two sequential reactions in the de novo biosynthetic pathway for UDP-N-acetylglucosamine (UDP-GlcNAc). The C-terminal domain catalyzes the transfer of acetyl group from acetyl coenzyme A to glucosamine-1-phosphate (GlcN-1-P) to produce N-acetylglucosamine-1-phosphate (GlcNAc-1-P), which is converted into UDP-GlcNAc by the transfer of uridine 5-monophosphate (from uridine 5-triphosphate), a reaction catalyzed by the N-terminal domain.</text>
</comment>
<evidence type="ECO:0000256" key="7">
    <source>
        <dbReference type="ARBA" id="ARBA00022737"/>
    </source>
</evidence>
<evidence type="ECO:0000313" key="19">
    <source>
        <dbReference type="EMBL" id="TDT32520.1"/>
    </source>
</evidence>
<evidence type="ECO:0000256" key="1">
    <source>
        <dbReference type="ARBA" id="ARBA00005166"/>
    </source>
</evidence>
<evidence type="ECO:0000256" key="16">
    <source>
        <dbReference type="ARBA" id="ARBA00049628"/>
    </source>
</evidence>
<dbReference type="Gene3D" id="3.90.550.10">
    <property type="entry name" value="Spore Coat Polysaccharide Biosynthesis Protein SpsA, Chain A"/>
    <property type="match status" value="1"/>
</dbReference>
<dbReference type="GO" id="GO:0016020">
    <property type="term" value="C:membrane"/>
    <property type="evidence" value="ECO:0007669"/>
    <property type="project" value="GOC"/>
</dbReference>
<feature type="binding site" evidence="17">
    <location>
        <position position="450"/>
    </location>
    <ligand>
        <name>acetyl-CoA</name>
        <dbReference type="ChEBI" id="CHEBI:57288"/>
    </ligand>
</feature>
<evidence type="ECO:0000256" key="10">
    <source>
        <dbReference type="ARBA" id="ARBA00022984"/>
    </source>
</evidence>
<feature type="binding site" evidence="17">
    <location>
        <position position="390"/>
    </location>
    <ligand>
        <name>acetyl-CoA</name>
        <dbReference type="ChEBI" id="CHEBI:57288"/>
    </ligand>
</feature>
<dbReference type="InterPro" id="IPR005882">
    <property type="entry name" value="Bifunctional_GlmU"/>
</dbReference>
<comment type="pathway">
    <text evidence="2 17">Nucleotide-sugar biosynthesis; UDP-N-acetyl-alpha-D-glucosamine biosynthesis; UDP-N-acetyl-alpha-D-glucosamine from N-acetyl-alpha-D-glucosamine 1-phosphate: step 1/1.</text>
</comment>
<feature type="binding site" evidence="17">
    <location>
        <position position="387"/>
    </location>
    <ligand>
        <name>UDP-N-acetyl-alpha-D-glucosamine</name>
        <dbReference type="ChEBI" id="CHEBI:57705"/>
    </ligand>
</feature>
<name>A0A4R7J5A5_9ACTN</name>
<keyword evidence="5 17" id="KW-0548">Nucleotidyltransferase</keyword>
<feature type="region of interest" description="N-acetyltransferase" evidence="17">
    <location>
        <begin position="262"/>
        <end position="485"/>
    </location>
</feature>
<comment type="subcellular location">
    <subcellularLocation>
        <location evidence="17">Cytoplasm</location>
    </subcellularLocation>
</comment>
<protein>
    <recommendedName>
        <fullName evidence="17">Bifunctional protein GlmU</fullName>
    </recommendedName>
    <domain>
        <recommendedName>
            <fullName evidence="17">UDP-N-acetylglucosamine pyrophosphorylase</fullName>
            <ecNumber evidence="17">2.7.7.23</ecNumber>
        </recommendedName>
        <alternativeName>
            <fullName evidence="17">N-acetylglucosamine-1-phosphate uridyltransferase</fullName>
        </alternativeName>
    </domain>
    <domain>
        <recommendedName>
            <fullName evidence="17">Glucosamine-1-phosphate N-acetyltransferase</fullName>
            <ecNumber evidence="17">2.3.1.157</ecNumber>
        </recommendedName>
    </domain>
</protein>
<dbReference type="SUPFAM" id="SSF51161">
    <property type="entry name" value="Trimeric LpxA-like enzymes"/>
    <property type="match status" value="1"/>
</dbReference>
<feature type="binding site" evidence="17">
    <location>
        <position position="180"/>
    </location>
    <ligand>
        <name>UDP-N-acetyl-alpha-D-glucosamine</name>
        <dbReference type="ChEBI" id="CHEBI:57705"/>
    </ligand>
</feature>
<keyword evidence="10 17" id="KW-0573">Peptidoglycan synthesis</keyword>
<evidence type="ECO:0000256" key="5">
    <source>
        <dbReference type="ARBA" id="ARBA00022695"/>
    </source>
</evidence>
<evidence type="ECO:0000256" key="15">
    <source>
        <dbReference type="ARBA" id="ARBA00048493"/>
    </source>
</evidence>
<dbReference type="CDD" id="cd02540">
    <property type="entry name" value="GT2_GlmU_N_bac"/>
    <property type="match status" value="1"/>
</dbReference>
<reference evidence="19 20" key="1">
    <citation type="submission" date="2019-03" db="EMBL/GenBank/DDBJ databases">
        <title>Genomic Encyclopedia of Archaeal and Bacterial Type Strains, Phase II (KMG-II): from individual species to whole genera.</title>
        <authorList>
            <person name="Goeker M."/>
        </authorList>
    </citation>
    <scope>NUCLEOTIDE SEQUENCE [LARGE SCALE GENOMIC DNA]</scope>
    <source>
        <strain evidence="19 20">DSM 24323</strain>
    </source>
</reference>
<dbReference type="GO" id="GO:0003977">
    <property type="term" value="F:UDP-N-acetylglucosamine diphosphorylase activity"/>
    <property type="evidence" value="ECO:0007669"/>
    <property type="project" value="UniProtKB-UniRule"/>
</dbReference>
<keyword evidence="13 17" id="KW-0961">Cell wall biogenesis/degradation</keyword>
<evidence type="ECO:0000256" key="8">
    <source>
        <dbReference type="ARBA" id="ARBA00022842"/>
    </source>
</evidence>
<dbReference type="UniPathway" id="UPA00113">
    <property type="reaction ID" value="UER00532"/>
</dbReference>
<comment type="pathway">
    <text evidence="1 17">Nucleotide-sugar biosynthesis; UDP-N-acetyl-alpha-D-glucosamine biosynthesis; N-acetyl-alpha-D-glucosamine 1-phosphate from alpha-D-glucosamine 6-phosphate (route II): step 2/2.</text>
</comment>
<feature type="binding site" evidence="17">
    <location>
        <position position="83"/>
    </location>
    <ligand>
        <name>UDP-N-acetyl-alpha-D-glucosamine</name>
        <dbReference type="ChEBI" id="CHEBI:57705"/>
    </ligand>
</feature>
<comment type="catalytic activity">
    <reaction evidence="14 17">
        <text>alpha-D-glucosamine 1-phosphate + acetyl-CoA = N-acetyl-alpha-D-glucosamine 1-phosphate + CoA + H(+)</text>
        <dbReference type="Rhea" id="RHEA:13725"/>
        <dbReference type="ChEBI" id="CHEBI:15378"/>
        <dbReference type="ChEBI" id="CHEBI:57287"/>
        <dbReference type="ChEBI" id="CHEBI:57288"/>
        <dbReference type="ChEBI" id="CHEBI:57776"/>
        <dbReference type="ChEBI" id="CHEBI:58516"/>
        <dbReference type="EC" id="2.3.1.157"/>
    </reaction>
</comment>
<gene>
    <name evidence="17" type="primary">glmU</name>
    <name evidence="19" type="ORF">CLV29_0099</name>
</gene>